<reference evidence="2" key="1">
    <citation type="submission" date="2022-03" db="EMBL/GenBank/DDBJ databases">
        <authorList>
            <person name="Tunstrom K."/>
        </authorList>
    </citation>
    <scope>NUCLEOTIDE SEQUENCE</scope>
</reference>
<evidence type="ECO:0000256" key="1">
    <source>
        <dbReference type="SAM" id="MobiDB-lite"/>
    </source>
</evidence>
<dbReference type="AlphaFoldDB" id="A0AAU9VD64"/>
<gene>
    <name evidence="2" type="ORF">EEDITHA_LOCUS22628</name>
</gene>
<keyword evidence="3" id="KW-1185">Reference proteome</keyword>
<feature type="compositionally biased region" description="Basic and acidic residues" evidence="1">
    <location>
        <begin position="30"/>
        <end position="39"/>
    </location>
</feature>
<comment type="caution">
    <text evidence="2">The sequence shown here is derived from an EMBL/GenBank/DDBJ whole genome shotgun (WGS) entry which is preliminary data.</text>
</comment>
<feature type="region of interest" description="Disordered" evidence="1">
    <location>
        <begin position="20"/>
        <end position="51"/>
    </location>
</feature>
<dbReference type="EMBL" id="CAKOGL010000031">
    <property type="protein sequence ID" value="CAH2108720.1"/>
    <property type="molecule type" value="Genomic_DNA"/>
</dbReference>
<evidence type="ECO:0000313" key="3">
    <source>
        <dbReference type="Proteomes" id="UP001153954"/>
    </source>
</evidence>
<evidence type="ECO:0000313" key="2">
    <source>
        <dbReference type="EMBL" id="CAH2108720.1"/>
    </source>
</evidence>
<sequence length="97" mass="10747">MRRTFPRRWVSARPSRLCAVKVTPPPENGRLARENKGAERSPASTPRDSLSFGLNALRSRTLLMSEPTGERNLWILGTKSVEKRRSGGGVCDGRPSD</sequence>
<name>A0AAU9VD64_EUPED</name>
<accession>A0AAU9VD64</accession>
<organism evidence="2 3">
    <name type="scientific">Euphydryas editha</name>
    <name type="common">Edith's checkerspot</name>
    <dbReference type="NCBI Taxonomy" id="104508"/>
    <lineage>
        <taxon>Eukaryota</taxon>
        <taxon>Metazoa</taxon>
        <taxon>Ecdysozoa</taxon>
        <taxon>Arthropoda</taxon>
        <taxon>Hexapoda</taxon>
        <taxon>Insecta</taxon>
        <taxon>Pterygota</taxon>
        <taxon>Neoptera</taxon>
        <taxon>Endopterygota</taxon>
        <taxon>Lepidoptera</taxon>
        <taxon>Glossata</taxon>
        <taxon>Ditrysia</taxon>
        <taxon>Papilionoidea</taxon>
        <taxon>Nymphalidae</taxon>
        <taxon>Nymphalinae</taxon>
        <taxon>Euphydryas</taxon>
    </lineage>
</organism>
<dbReference type="Proteomes" id="UP001153954">
    <property type="component" value="Unassembled WGS sequence"/>
</dbReference>
<proteinExistence type="predicted"/>
<protein>
    <submittedName>
        <fullName evidence="2">Uncharacterized protein</fullName>
    </submittedName>
</protein>